<evidence type="ECO:0000313" key="1">
    <source>
        <dbReference type="EMBL" id="UYP44482.1"/>
    </source>
</evidence>
<gene>
    <name evidence="1" type="ORF">NEF87_000767</name>
</gene>
<proteinExistence type="predicted"/>
<protein>
    <submittedName>
        <fullName evidence="1">Uncharacterized protein</fullName>
    </submittedName>
</protein>
<name>A0ABY6HQ27_9ARCH</name>
<organism evidence="1 2">
    <name type="scientific">Candidatus Lokiarchaeum ossiferum</name>
    <dbReference type="NCBI Taxonomy" id="2951803"/>
    <lineage>
        <taxon>Archaea</taxon>
        <taxon>Promethearchaeati</taxon>
        <taxon>Promethearchaeota</taxon>
        <taxon>Promethearchaeia</taxon>
        <taxon>Promethearchaeales</taxon>
        <taxon>Promethearchaeaceae</taxon>
        <taxon>Candidatus Lokiarchaeum</taxon>
    </lineage>
</organism>
<dbReference type="EMBL" id="CP104013">
    <property type="protein sequence ID" value="UYP44482.1"/>
    <property type="molecule type" value="Genomic_DNA"/>
</dbReference>
<keyword evidence="2" id="KW-1185">Reference proteome</keyword>
<reference evidence="1" key="1">
    <citation type="submission" date="2022-09" db="EMBL/GenBank/DDBJ databases">
        <title>Actin cytoskeleton and complex cell architecture in an #Asgard archaeon.</title>
        <authorList>
            <person name="Ponce Toledo R.I."/>
            <person name="Schleper C."/>
            <person name="Rodrigues Oliveira T."/>
            <person name="Wollweber F."/>
            <person name="Xu J."/>
            <person name="Rittmann S."/>
            <person name="Klingl A."/>
            <person name="Pilhofer M."/>
        </authorList>
    </citation>
    <scope>NUCLEOTIDE SEQUENCE</scope>
    <source>
        <strain evidence="1">B-35</strain>
    </source>
</reference>
<accession>A0ABY6HQ27</accession>
<evidence type="ECO:0000313" key="2">
    <source>
        <dbReference type="Proteomes" id="UP001208689"/>
    </source>
</evidence>
<dbReference type="Proteomes" id="UP001208689">
    <property type="component" value="Chromosome"/>
</dbReference>
<sequence>MSHQTNQIIINFTSNFPHLFGNMQKYLPLINHLLSEETQNKFYIETTLDGLVYIYQDFNTFFLMNKPYPPEKIKKFTENHELELDPKVLPNNVINRDNFPPNGVHFQYKIFGENKEKISDMIFTHFKSFLYDDVSIVNNPNYDLTLKLHKFENIALYNQMVSSMYSGILTEAGPEITRGGISKKIKN</sequence>